<dbReference type="PANTHER" id="PTHR45877">
    <property type="entry name" value="E3 UBIQUITIN-PROTEIN LIGASE SIAH2"/>
    <property type="match status" value="1"/>
</dbReference>
<dbReference type="InterPro" id="IPR004162">
    <property type="entry name" value="SINA-like_animal"/>
</dbReference>
<evidence type="ECO:0000313" key="14">
    <source>
        <dbReference type="Proteomes" id="UP001153737"/>
    </source>
</evidence>
<evidence type="ECO:0000256" key="10">
    <source>
        <dbReference type="PROSITE-ProRule" id="PRU00455"/>
    </source>
</evidence>
<dbReference type="OrthoDB" id="6677380at2759"/>
<gene>
    <name evidence="13" type="ORF">PHAECO_LOCUS6499</name>
</gene>
<dbReference type="AlphaFoldDB" id="A0A9P0DRF0"/>
<dbReference type="GO" id="GO:0031624">
    <property type="term" value="F:ubiquitin conjugating enzyme binding"/>
    <property type="evidence" value="ECO:0007669"/>
    <property type="project" value="TreeGrafter"/>
</dbReference>
<evidence type="ECO:0000256" key="2">
    <source>
        <dbReference type="ARBA" id="ARBA00004906"/>
    </source>
</evidence>
<dbReference type="GO" id="GO:0043161">
    <property type="term" value="P:proteasome-mediated ubiquitin-dependent protein catabolic process"/>
    <property type="evidence" value="ECO:0007669"/>
    <property type="project" value="TreeGrafter"/>
</dbReference>
<dbReference type="Gene3D" id="3.30.40.10">
    <property type="entry name" value="Zinc/RING finger domain, C3HC4 (zinc finger)"/>
    <property type="match status" value="3"/>
</dbReference>
<keyword evidence="6" id="KW-0479">Metal-binding</keyword>
<evidence type="ECO:0000256" key="8">
    <source>
        <dbReference type="ARBA" id="ARBA00022786"/>
    </source>
</evidence>
<sequence>MATNKAARIFLDKDHIEKCSNCSEYLSVGPIVLVKNKPVCARCPQGKGSSATFYEKLAEYMFFPCRNDIYGCDAMLIWGHVSQHENICKFYAMICPAISCREKFVRKHLIQHFTLKHKELLMNNNKFRIPDQKGDKDEYINKLFIWKNRPFILKIDFSPPCCFFSISGFDEFMNKNLQYNVSLGNKEKLKTTFIEGFSVSDYTIKHHDHSTMIKLDMTMIRKKMYSKKFICIFNIVHRAFTENILNNSLLAGLECPICMEYMRPPIFMCSSGHVVCDTCNRKLVVCPTCQIVLNDNRNFALEKLTEHISYPCKYLDEGCSTIGQLSDIRSHEAICSIGATEDTICHISYLEPCDWRGPSSEQISHIHSMHSNVFIDLSNPIELDLELFKIMSVFFESNGQIFKLNVSNENTSLRICVKSILNSGNPKEKYRYHIDFEDLNQNKMILNFNRDCKSAHAYDQSFIDYLVINHNLYRPFVKENIISLRIHIILI</sequence>
<dbReference type="Pfam" id="PF21361">
    <property type="entry name" value="Sina_ZnF"/>
    <property type="match status" value="2"/>
</dbReference>
<dbReference type="GO" id="GO:0005737">
    <property type="term" value="C:cytoplasm"/>
    <property type="evidence" value="ECO:0007669"/>
    <property type="project" value="TreeGrafter"/>
</dbReference>
<proteinExistence type="inferred from homology"/>
<accession>A0A9P0DRF0</accession>
<reference evidence="13" key="1">
    <citation type="submission" date="2022-01" db="EMBL/GenBank/DDBJ databases">
        <authorList>
            <person name="King R."/>
        </authorList>
    </citation>
    <scope>NUCLEOTIDE SEQUENCE</scope>
</reference>
<dbReference type="SUPFAM" id="SSF57850">
    <property type="entry name" value="RING/U-box"/>
    <property type="match status" value="1"/>
</dbReference>
<dbReference type="PROSITE" id="PS51081">
    <property type="entry name" value="ZF_SIAH"/>
    <property type="match status" value="2"/>
</dbReference>
<evidence type="ECO:0000313" key="13">
    <source>
        <dbReference type="EMBL" id="CAH1156128.1"/>
    </source>
</evidence>
<dbReference type="Pfam" id="PF21362">
    <property type="entry name" value="Sina_RING"/>
    <property type="match status" value="1"/>
</dbReference>
<dbReference type="PANTHER" id="PTHR45877:SF2">
    <property type="entry name" value="E3 UBIQUITIN-PROTEIN LIGASE SINA-RELATED"/>
    <property type="match status" value="1"/>
</dbReference>
<evidence type="ECO:0000256" key="6">
    <source>
        <dbReference type="ARBA" id="ARBA00022723"/>
    </source>
</evidence>
<keyword evidence="14" id="KW-1185">Reference proteome</keyword>
<dbReference type="SUPFAM" id="SSF49599">
    <property type="entry name" value="TRAF domain-like"/>
    <property type="match status" value="2"/>
</dbReference>
<evidence type="ECO:0000256" key="7">
    <source>
        <dbReference type="ARBA" id="ARBA00022771"/>
    </source>
</evidence>
<keyword evidence="8" id="KW-0833">Ubl conjugation pathway</keyword>
<feature type="domain" description="SIAH-type" evidence="12">
    <location>
        <begin position="307"/>
        <end position="371"/>
    </location>
</feature>
<evidence type="ECO:0000259" key="12">
    <source>
        <dbReference type="PROSITE" id="PS51081"/>
    </source>
</evidence>
<evidence type="ECO:0000256" key="4">
    <source>
        <dbReference type="ARBA" id="ARBA00012483"/>
    </source>
</evidence>
<keyword evidence="9" id="KW-0862">Zinc</keyword>
<dbReference type="EC" id="2.3.2.27" evidence="4"/>
<evidence type="ECO:0000256" key="3">
    <source>
        <dbReference type="ARBA" id="ARBA00009119"/>
    </source>
</evidence>
<keyword evidence="5" id="KW-0808">Transferase</keyword>
<name>A0A9P0DRF0_PHACE</name>
<protein>
    <recommendedName>
        <fullName evidence="4">RING-type E3 ubiquitin transferase</fullName>
        <ecNumber evidence="4">2.3.2.27</ecNumber>
    </recommendedName>
</protein>
<evidence type="ECO:0000256" key="1">
    <source>
        <dbReference type="ARBA" id="ARBA00000900"/>
    </source>
</evidence>
<comment type="pathway">
    <text evidence="2">Protein modification; protein ubiquitination.</text>
</comment>
<dbReference type="PROSITE" id="PS50089">
    <property type="entry name" value="ZF_RING_2"/>
    <property type="match status" value="1"/>
</dbReference>
<keyword evidence="7 10" id="KW-0863">Zinc-finger</keyword>
<dbReference type="InterPro" id="IPR001841">
    <property type="entry name" value="Znf_RING"/>
</dbReference>
<evidence type="ECO:0000256" key="9">
    <source>
        <dbReference type="ARBA" id="ARBA00022833"/>
    </source>
</evidence>
<dbReference type="Proteomes" id="UP001153737">
    <property type="component" value="Chromosome 2"/>
</dbReference>
<dbReference type="GO" id="GO:0061630">
    <property type="term" value="F:ubiquitin protein ligase activity"/>
    <property type="evidence" value="ECO:0007669"/>
    <property type="project" value="UniProtKB-EC"/>
</dbReference>
<dbReference type="InterPro" id="IPR049548">
    <property type="entry name" value="Sina-like_RING"/>
</dbReference>
<feature type="domain" description="RING-type" evidence="11">
    <location>
        <begin position="255"/>
        <end position="290"/>
    </location>
</feature>
<reference evidence="13" key="2">
    <citation type="submission" date="2022-10" db="EMBL/GenBank/DDBJ databases">
        <authorList>
            <consortium name="ENA_rothamsted_submissions"/>
            <consortium name="culmorum"/>
            <person name="King R."/>
        </authorList>
    </citation>
    <scope>NUCLEOTIDE SEQUENCE</scope>
</reference>
<organism evidence="13 14">
    <name type="scientific">Phaedon cochleariae</name>
    <name type="common">Mustard beetle</name>
    <dbReference type="NCBI Taxonomy" id="80249"/>
    <lineage>
        <taxon>Eukaryota</taxon>
        <taxon>Metazoa</taxon>
        <taxon>Ecdysozoa</taxon>
        <taxon>Arthropoda</taxon>
        <taxon>Hexapoda</taxon>
        <taxon>Insecta</taxon>
        <taxon>Pterygota</taxon>
        <taxon>Neoptera</taxon>
        <taxon>Endopterygota</taxon>
        <taxon>Coleoptera</taxon>
        <taxon>Polyphaga</taxon>
        <taxon>Cucujiformia</taxon>
        <taxon>Chrysomeloidea</taxon>
        <taxon>Chrysomelidae</taxon>
        <taxon>Chrysomelinae</taxon>
        <taxon>Chrysomelini</taxon>
        <taxon>Phaedon</taxon>
    </lineage>
</organism>
<evidence type="ECO:0000259" key="11">
    <source>
        <dbReference type="PROSITE" id="PS50089"/>
    </source>
</evidence>
<dbReference type="GO" id="GO:0008270">
    <property type="term" value="F:zinc ion binding"/>
    <property type="evidence" value="ECO:0007669"/>
    <property type="project" value="UniProtKB-KW"/>
</dbReference>
<dbReference type="InterPro" id="IPR013083">
    <property type="entry name" value="Znf_RING/FYVE/PHD"/>
</dbReference>
<evidence type="ECO:0000256" key="5">
    <source>
        <dbReference type="ARBA" id="ARBA00022679"/>
    </source>
</evidence>
<comment type="catalytic activity">
    <reaction evidence="1">
        <text>S-ubiquitinyl-[E2 ubiquitin-conjugating enzyme]-L-cysteine + [acceptor protein]-L-lysine = [E2 ubiquitin-conjugating enzyme]-L-cysteine + N(6)-ubiquitinyl-[acceptor protein]-L-lysine.</text>
        <dbReference type="EC" id="2.3.2.27"/>
    </reaction>
</comment>
<feature type="domain" description="SIAH-type" evidence="12">
    <location>
        <begin position="60"/>
        <end position="118"/>
    </location>
</feature>
<comment type="similarity">
    <text evidence="3">Belongs to the SINA (Seven in absentia) family.</text>
</comment>
<dbReference type="InterPro" id="IPR013010">
    <property type="entry name" value="Znf_SIAH"/>
</dbReference>
<dbReference type="EMBL" id="OU896708">
    <property type="protein sequence ID" value="CAH1156128.1"/>
    <property type="molecule type" value="Genomic_DNA"/>
</dbReference>